<feature type="compositionally biased region" description="Gly residues" evidence="6">
    <location>
        <begin position="470"/>
        <end position="482"/>
    </location>
</feature>
<evidence type="ECO:0000259" key="8">
    <source>
        <dbReference type="Pfam" id="PF06911"/>
    </source>
</evidence>
<dbReference type="EMBL" id="AZHC01000002">
    <property type="protein sequence ID" value="OAA50478.1"/>
    <property type="molecule type" value="Genomic_DNA"/>
</dbReference>
<proteinExistence type="inferred from homology"/>
<evidence type="ECO:0000256" key="6">
    <source>
        <dbReference type="SAM" id="MobiDB-lite"/>
    </source>
</evidence>
<feature type="compositionally biased region" description="Low complexity" evidence="6">
    <location>
        <begin position="1106"/>
        <end position="1115"/>
    </location>
</feature>
<dbReference type="GO" id="GO:0051011">
    <property type="term" value="F:microtubule minus-end binding"/>
    <property type="evidence" value="ECO:0007669"/>
    <property type="project" value="TreeGrafter"/>
</dbReference>
<dbReference type="GO" id="GO:0000278">
    <property type="term" value="P:mitotic cell cycle"/>
    <property type="evidence" value="ECO:0007669"/>
    <property type="project" value="TreeGrafter"/>
</dbReference>
<feature type="region of interest" description="Disordered" evidence="6">
    <location>
        <begin position="1099"/>
        <end position="1123"/>
    </location>
</feature>
<dbReference type="GO" id="GO:0005874">
    <property type="term" value="C:microtubule"/>
    <property type="evidence" value="ECO:0007669"/>
    <property type="project" value="UniProtKB-KW"/>
</dbReference>
<evidence type="ECO:0000313" key="11">
    <source>
        <dbReference type="Proteomes" id="UP000243498"/>
    </source>
</evidence>
<evidence type="ECO:0000259" key="9">
    <source>
        <dbReference type="Pfam" id="PF17681"/>
    </source>
</evidence>
<sequence length="1271" mass="138041">MQDPKLLFAVDGIKAYHIANGTEESLTPSGPQTLSLLMVPTASGFADPSGIGSGEEDFYLHLHLPPQLDLPLPATTQIYHQPPNSYLIPRWDLGPDAGAFTRLEFPVNGSRPHIQEDVDTFETILAQCTCFLERARPPKPKREKTAPDLGASAKAREAAGEALPPYNPADYTQGEAYVQGSPSSNGKGGRIVLVDEEDGSVIGELSEGFEVVEDSGIKPGSKDPVEIALPTDGSQAINIQPAPAYYEEEQMHPAYKKSTIVSMSMRASRLLITTSDYVSHALQGQAESFTKNTQPVSKPVTFTPTTHAHIRRINQFSNKAAGMSAATVGSIAKVAQNFGANLSRRKDGKARGYDKDGNIVETYKPGMLNKSLMAFNTVVDGMEQAGRSLLTSTSSSVSQVVEHRWGAEAGEVSRNLGGGFKNVGLVYIDVTGVSRRAVLKSVARGMVVGNVKGGGQVIVGGDEKSKPGPVTGGNGNGNGNGNGEKDSLASSSSVSGGYQGNGKKPASIFRDESAAITGTRPPPSKHSAHVSVRAVRGPHSSFLRHIRRYQTQTSKEGCIMLHEILLSLSGHPSPLLHTPPSPEADALAGITPPERQLLSSAGHISNLHTNLIAYSTEVSTTHPSTICRAVATAISSVHLGAFQRKVLQVEESILKNDPEFVGAYNIVPLTAIVGEFQQWTRRLEWLWDTMQFIMASNDDGSPCRGSTLIDRLRDELQSGYQDVAATAESLVKVAETAWLKQVSAWVLYGRLPSFGSDDFFEYICVENCLPSFVTGATAASMIFIGKSLNHVRAVNSIGSSSGGSADVSAKLRELSTLTFPLENSDFSKAIKTIRISLSRDTLQKMLPLAKVSEMVQLLRDFFLLGRGEFAMALTHEADEKIRNRWRRAGNLAYEKDGGLKNITVKDGEVAAVLNRTWAVLVSLQGQHAEEDEQLELARSLIQLHLTKSKPPAALVTGRGLDVQAANILAASPFRNMLFSAPAMLSLDLPSPLDMVISPSDLQLYSSINAYLLSLRRAHIRLTDLWKITSLRRHYPSPGGASDHAVTLRERWSDRSWLLRGTWTTASAAIFFLAETEAYFQTEIVKPLWDNFHAWLIPPQPQPQTPSPEHSSHAPPAQHPHDPQTLSTAHTLYLRTLTHRVLLAQTSFTDPLYSLLQHIDHLVTHLHRLHSLFTSLDLEHDAGVVDASVDLAHEQAQVFGSLRSVQRRVKQGIDGVVSALRILESDAGFLAEWDGHNLVDDEGETRSYVPCRVGGVDRLLMKLDFGSWLGDG</sequence>
<name>A0A162JXK3_METRR</name>
<evidence type="ECO:0000259" key="7">
    <source>
        <dbReference type="Pfam" id="PF04130"/>
    </source>
</evidence>
<dbReference type="Proteomes" id="UP000243498">
    <property type="component" value="Unassembled WGS sequence"/>
</dbReference>
<dbReference type="InterPro" id="IPR041470">
    <property type="entry name" value="GCP_N"/>
</dbReference>
<comment type="subcellular location">
    <subcellularLocation>
        <location evidence="1">Cytoplasm</location>
        <location evidence="1">Cytoskeleton</location>
        <location evidence="1">Microtubule organizing center</location>
    </subcellularLocation>
</comment>
<evidence type="ECO:0000256" key="1">
    <source>
        <dbReference type="ARBA" id="ARBA00004267"/>
    </source>
</evidence>
<comment type="caution">
    <text evidence="10">The sequence shown here is derived from an EMBL/GenBank/DDBJ whole genome shotgun (WGS) entry which is preliminary data.</text>
</comment>
<dbReference type="InterPro" id="IPR007259">
    <property type="entry name" value="GCP"/>
</dbReference>
<organism evidence="10 11">
    <name type="scientific">Metarhizium rileyi (strain RCEF 4871)</name>
    <name type="common">Nomuraea rileyi</name>
    <dbReference type="NCBI Taxonomy" id="1649241"/>
    <lineage>
        <taxon>Eukaryota</taxon>
        <taxon>Fungi</taxon>
        <taxon>Dikarya</taxon>
        <taxon>Ascomycota</taxon>
        <taxon>Pezizomycotina</taxon>
        <taxon>Sordariomycetes</taxon>
        <taxon>Hypocreomycetidae</taxon>
        <taxon>Hypocreales</taxon>
        <taxon>Clavicipitaceae</taxon>
        <taxon>Metarhizium</taxon>
    </lineage>
</organism>
<dbReference type="STRING" id="1081105.A0A162JXK3"/>
<dbReference type="GO" id="GO:0044732">
    <property type="term" value="C:mitotic spindle pole body"/>
    <property type="evidence" value="ECO:0007669"/>
    <property type="project" value="TreeGrafter"/>
</dbReference>
<keyword evidence="11" id="KW-1185">Reference proteome</keyword>
<evidence type="ECO:0000256" key="5">
    <source>
        <dbReference type="ARBA" id="ARBA00023212"/>
    </source>
</evidence>
<dbReference type="PANTHER" id="PTHR19302:SF27">
    <property type="entry name" value="GAMMA-TUBULIN COMPLEX COMPONENT 4"/>
    <property type="match status" value="1"/>
</dbReference>
<dbReference type="Gene3D" id="1.20.120.1900">
    <property type="entry name" value="Gamma-tubulin complex, C-terminal domain"/>
    <property type="match status" value="1"/>
</dbReference>
<evidence type="ECO:0000256" key="3">
    <source>
        <dbReference type="ARBA" id="ARBA00022490"/>
    </source>
</evidence>
<dbReference type="Pfam" id="PF17681">
    <property type="entry name" value="GCP_N_terminal"/>
    <property type="match status" value="1"/>
</dbReference>
<accession>A0A162JXK3</accession>
<dbReference type="GO" id="GO:0000922">
    <property type="term" value="C:spindle pole"/>
    <property type="evidence" value="ECO:0007669"/>
    <property type="project" value="InterPro"/>
</dbReference>
<dbReference type="AlphaFoldDB" id="A0A162JXK3"/>
<dbReference type="Pfam" id="PF04130">
    <property type="entry name" value="GCP_C_terminal"/>
    <property type="match status" value="1"/>
</dbReference>
<dbReference type="Pfam" id="PF06911">
    <property type="entry name" value="Senescence"/>
    <property type="match status" value="1"/>
</dbReference>
<dbReference type="PANTHER" id="PTHR19302">
    <property type="entry name" value="GAMMA TUBULIN COMPLEX PROTEIN"/>
    <property type="match status" value="1"/>
</dbReference>
<dbReference type="InterPro" id="IPR009686">
    <property type="entry name" value="Senescence/spartin_C"/>
</dbReference>
<comment type="similarity">
    <text evidence="2">Belongs to the TUBGCP family.</text>
</comment>
<keyword evidence="5" id="KW-0206">Cytoskeleton</keyword>
<dbReference type="GO" id="GO:0000930">
    <property type="term" value="C:gamma-tubulin complex"/>
    <property type="evidence" value="ECO:0007669"/>
    <property type="project" value="TreeGrafter"/>
</dbReference>
<dbReference type="GO" id="GO:0051321">
    <property type="term" value="P:meiotic cell cycle"/>
    <property type="evidence" value="ECO:0007669"/>
    <property type="project" value="TreeGrafter"/>
</dbReference>
<feature type="region of interest" description="Disordered" evidence="6">
    <location>
        <begin position="454"/>
        <end position="535"/>
    </location>
</feature>
<dbReference type="OMA" id="YICVENC"/>
<feature type="domain" description="Senescence" evidence="8">
    <location>
        <begin position="258"/>
        <end position="443"/>
    </location>
</feature>
<keyword evidence="4" id="KW-0493">Microtubule</keyword>
<dbReference type="OrthoDB" id="78652at2759"/>
<dbReference type="InterPro" id="IPR042241">
    <property type="entry name" value="GCP_C_sf"/>
</dbReference>
<keyword evidence="3" id="KW-0963">Cytoplasm</keyword>
<feature type="domain" description="Gamma tubulin complex component C-terminal" evidence="7">
    <location>
        <begin position="855"/>
        <end position="1265"/>
    </location>
</feature>
<protein>
    <submittedName>
        <fullName evidence="10">Spc97/Spc98 family protein</fullName>
    </submittedName>
</protein>
<dbReference type="GO" id="GO:0031122">
    <property type="term" value="P:cytoplasmic microtubule organization"/>
    <property type="evidence" value="ECO:0007669"/>
    <property type="project" value="TreeGrafter"/>
</dbReference>
<feature type="domain" description="Gamma tubulin complex component protein N-terminal" evidence="9">
    <location>
        <begin position="561"/>
        <end position="839"/>
    </location>
</feature>
<dbReference type="GO" id="GO:0043015">
    <property type="term" value="F:gamma-tubulin binding"/>
    <property type="evidence" value="ECO:0007669"/>
    <property type="project" value="InterPro"/>
</dbReference>
<dbReference type="InterPro" id="IPR040457">
    <property type="entry name" value="GCP_C"/>
</dbReference>
<dbReference type="GO" id="GO:0051225">
    <property type="term" value="P:spindle assembly"/>
    <property type="evidence" value="ECO:0007669"/>
    <property type="project" value="TreeGrafter"/>
</dbReference>
<reference evidence="10 11" key="1">
    <citation type="journal article" date="2016" name="Genome Biol. Evol.">
        <title>Divergent and convergent evolution of fungal pathogenicity.</title>
        <authorList>
            <person name="Shang Y."/>
            <person name="Xiao G."/>
            <person name="Zheng P."/>
            <person name="Cen K."/>
            <person name="Zhan S."/>
            <person name="Wang C."/>
        </authorList>
    </citation>
    <scope>NUCLEOTIDE SEQUENCE [LARGE SCALE GENOMIC DNA]</scope>
    <source>
        <strain evidence="10 11">RCEF 4871</strain>
    </source>
</reference>
<evidence type="ECO:0000313" key="10">
    <source>
        <dbReference type="EMBL" id="OAA50478.1"/>
    </source>
</evidence>
<gene>
    <name evidence="10" type="ORF">NOR_00928</name>
</gene>
<evidence type="ECO:0000256" key="2">
    <source>
        <dbReference type="ARBA" id="ARBA00010337"/>
    </source>
</evidence>
<evidence type="ECO:0000256" key="4">
    <source>
        <dbReference type="ARBA" id="ARBA00022701"/>
    </source>
</evidence>
<dbReference type="GO" id="GO:0007020">
    <property type="term" value="P:microtubule nucleation"/>
    <property type="evidence" value="ECO:0007669"/>
    <property type="project" value="InterPro"/>
</dbReference>